<reference evidence="1 2" key="1">
    <citation type="journal article" date="2022" name="DNA Res.">
        <title>Chromosomal-level genome assembly of the orchid tree Bauhinia variegata (Leguminosae; Cercidoideae) supports the allotetraploid origin hypothesis of Bauhinia.</title>
        <authorList>
            <person name="Zhong Y."/>
            <person name="Chen Y."/>
            <person name="Zheng D."/>
            <person name="Pang J."/>
            <person name="Liu Y."/>
            <person name="Luo S."/>
            <person name="Meng S."/>
            <person name="Qian L."/>
            <person name="Wei D."/>
            <person name="Dai S."/>
            <person name="Zhou R."/>
        </authorList>
    </citation>
    <scope>NUCLEOTIDE SEQUENCE [LARGE SCALE GENOMIC DNA]</scope>
    <source>
        <strain evidence="1">BV-YZ2020</strain>
    </source>
</reference>
<gene>
    <name evidence="1" type="ORF">L6164_031590</name>
</gene>
<dbReference type="EMBL" id="CM039437">
    <property type="protein sequence ID" value="KAI4308529.1"/>
    <property type="molecule type" value="Genomic_DNA"/>
</dbReference>
<organism evidence="1 2">
    <name type="scientific">Bauhinia variegata</name>
    <name type="common">Purple orchid tree</name>
    <name type="synonym">Phanera variegata</name>
    <dbReference type="NCBI Taxonomy" id="167791"/>
    <lineage>
        <taxon>Eukaryota</taxon>
        <taxon>Viridiplantae</taxon>
        <taxon>Streptophyta</taxon>
        <taxon>Embryophyta</taxon>
        <taxon>Tracheophyta</taxon>
        <taxon>Spermatophyta</taxon>
        <taxon>Magnoliopsida</taxon>
        <taxon>eudicotyledons</taxon>
        <taxon>Gunneridae</taxon>
        <taxon>Pentapetalae</taxon>
        <taxon>rosids</taxon>
        <taxon>fabids</taxon>
        <taxon>Fabales</taxon>
        <taxon>Fabaceae</taxon>
        <taxon>Cercidoideae</taxon>
        <taxon>Cercideae</taxon>
        <taxon>Bauhiniinae</taxon>
        <taxon>Bauhinia</taxon>
    </lineage>
</organism>
<sequence length="77" mass="8625">MARLSFSISFMLLLLFSVAWMESEAGICSEVLRGVSCNYWCKYSCERKHNSPNYECSSQGCVCHYPCGIPASSNNKV</sequence>
<dbReference type="Proteomes" id="UP000828941">
    <property type="component" value="Chromosome 12"/>
</dbReference>
<evidence type="ECO:0000313" key="1">
    <source>
        <dbReference type="EMBL" id="KAI4308529.1"/>
    </source>
</evidence>
<comment type="caution">
    <text evidence="1">The sequence shown here is derived from an EMBL/GenBank/DDBJ whole genome shotgun (WGS) entry which is preliminary data.</text>
</comment>
<accession>A0ACB9LFX5</accession>
<name>A0ACB9LFX5_BAUVA</name>
<proteinExistence type="predicted"/>
<evidence type="ECO:0000313" key="2">
    <source>
        <dbReference type="Proteomes" id="UP000828941"/>
    </source>
</evidence>
<protein>
    <submittedName>
        <fullName evidence="1">Uncharacterized protein</fullName>
    </submittedName>
</protein>
<keyword evidence="2" id="KW-1185">Reference proteome</keyword>